<dbReference type="EMBL" id="WBPP01000017">
    <property type="protein sequence ID" value="KAB2395356.1"/>
    <property type="molecule type" value="Genomic_DNA"/>
</dbReference>
<sequence length="725" mass="81108">MINRLEGNQNLKNGYKKRLNNKTQCPYCSMQCTMMFQKNSNSQQKRETVSPNKQDPVSKGRLCIKGVHAHVNVYNQQRLTTPLLRVEGNLVPVSWKVAMEWFKEKIKELQNTYGQNSISVYGSGSMTNEKCYLLGKFARIGLGTRYIDYNGRFCMSAAAMASNQAFGIDRGMTNPISDIPYATCIILAGTNVADCQPTLIPYFKKAKEIGCKIIVIDPRETGTSKLADIHLKIKPGTDAALVNGILKVLIQEGYVNHSFIEKATEGFDALYQYISQIDLSEVSQLTGVTIQEIIEVAHMYGQAATGLVYTARGVEQHASGVQNVRNYINLVLVTGKIGKRGSGFGTITGQANGQGGREHGQKADQLPGYRSIDNLEDRKHIAKIWDVNEISIPDKGVSAYELFELIDNGDIHGMIVMGSNPVVSNPNANFVKEMLEKLNCLIVVDLFLSETAQLADLVLPGSSYLEDEGTITNLEGRVLLRRAVNSVPIGAKLDWEILCEMASVLGRGKYFSYKNTEEIFEELRRASKEGKADYFGITYKRIEDHGGIFWPCPDLNHNGTKRMFANHQFFHPDKKAKFIPVINQGPKESIGEEYPLILTTGRVLHHYLSGVQTRLTPELYKKYPAPLLEIHPVTAGKLNLIEGEKVRVRSKRGEIQLKIKISPGIRKDTVFVPFHWGGEQSINRLTNPVLDPQCRMPEFKVCAVRIEPLYKKESVLKSIEEEVEI</sequence>
<dbReference type="NCBIfam" id="NF047855">
    <property type="entry name" value="AssmNtatRedNasC"/>
    <property type="match status" value="1"/>
</dbReference>
<dbReference type="GO" id="GO:0016020">
    <property type="term" value="C:membrane"/>
    <property type="evidence" value="ECO:0007669"/>
    <property type="project" value="TreeGrafter"/>
</dbReference>
<evidence type="ECO:0000313" key="8">
    <source>
        <dbReference type="Proteomes" id="UP000475765"/>
    </source>
</evidence>
<proteinExistence type="predicted"/>
<dbReference type="GO" id="GO:0022904">
    <property type="term" value="P:respiratory electron transport chain"/>
    <property type="evidence" value="ECO:0007669"/>
    <property type="project" value="TreeGrafter"/>
</dbReference>
<dbReference type="Pfam" id="PF00384">
    <property type="entry name" value="Molybdopterin"/>
    <property type="match status" value="1"/>
</dbReference>
<dbReference type="Pfam" id="PF01568">
    <property type="entry name" value="Molydop_binding"/>
    <property type="match status" value="1"/>
</dbReference>
<feature type="domain" description="4Fe-4S Mo/W bis-MGD-type" evidence="6">
    <location>
        <begin position="18"/>
        <end position="77"/>
    </location>
</feature>
<dbReference type="SUPFAM" id="SSF53706">
    <property type="entry name" value="Formate dehydrogenase/DMSO reductase, domains 1-3"/>
    <property type="match status" value="1"/>
</dbReference>
<organism evidence="7 8">
    <name type="scientific">Bacillus cereus</name>
    <dbReference type="NCBI Taxonomy" id="1396"/>
    <lineage>
        <taxon>Bacteria</taxon>
        <taxon>Bacillati</taxon>
        <taxon>Bacillota</taxon>
        <taxon>Bacilli</taxon>
        <taxon>Bacillales</taxon>
        <taxon>Bacillaceae</taxon>
        <taxon>Bacillus</taxon>
        <taxon>Bacillus cereus group</taxon>
    </lineage>
</organism>
<dbReference type="PANTHER" id="PTHR43105">
    <property type="entry name" value="RESPIRATORY NITRATE REDUCTASE"/>
    <property type="match status" value="1"/>
</dbReference>
<dbReference type="InterPro" id="IPR006963">
    <property type="entry name" value="Mopterin_OxRdtase_4Fe-4S_dom"/>
</dbReference>
<dbReference type="GO" id="GO:0051539">
    <property type="term" value="F:4 iron, 4 sulfur cluster binding"/>
    <property type="evidence" value="ECO:0007669"/>
    <property type="project" value="UniProtKB-KW"/>
</dbReference>
<dbReference type="InterPro" id="IPR006656">
    <property type="entry name" value="Mopterin_OxRdtase"/>
</dbReference>
<evidence type="ECO:0000256" key="2">
    <source>
        <dbReference type="ARBA" id="ARBA00022485"/>
    </source>
</evidence>
<accession>A0A9W7QF28</accession>
<evidence type="ECO:0000313" key="7">
    <source>
        <dbReference type="EMBL" id="KAB2395356.1"/>
    </source>
</evidence>
<dbReference type="PROSITE" id="PS00490">
    <property type="entry name" value="MOLYBDOPTERIN_PROK_2"/>
    <property type="match status" value="1"/>
</dbReference>
<protein>
    <submittedName>
        <fullName evidence="7">Molybdopterin oxidoreductase family protein</fullName>
    </submittedName>
</protein>
<comment type="caution">
    <text evidence="7">The sequence shown here is derived from an EMBL/GenBank/DDBJ whole genome shotgun (WGS) entry which is preliminary data.</text>
</comment>
<evidence type="ECO:0000256" key="5">
    <source>
        <dbReference type="ARBA" id="ARBA00023014"/>
    </source>
</evidence>
<dbReference type="CDD" id="cd00508">
    <property type="entry name" value="MopB_CT_Fdh-Nap-like"/>
    <property type="match status" value="1"/>
</dbReference>
<name>A0A9W7QF28_BACCE</name>
<dbReference type="PROSITE" id="PS51669">
    <property type="entry name" value="4FE4S_MOW_BIS_MGD"/>
    <property type="match status" value="1"/>
</dbReference>
<keyword evidence="4" id="KW-0408">Iron</keyword>
<dbReference type="Gene3D" id="3.40.50.740">
    <property type="match status" value="1"/>
</dbReference>
<dbReference type="SUPFAM" id="SSF50692">
    <property type="entry name" value="ADC-like"/>
    <property type="match status" value="1"/>
</dbReference>
<dbReference type="PANTHER" id="PTHR43105:SF10">
    <property type="entry name" value="NADH-QUINONE OXIDOREDUCTASE SUBUNIT G"/>
    <property type="match status" value="1"/>
</dbReference>
<dbReference type="RefSeq" id="WP_151521943.1">
    <property type="nucleotide sequence ID" value="NZ_WBPL01000015.1"/>
</dbReference>
<comment type="cofactor">
    <cofactor evidence="1">
        <name>Mo-bis(molybdopterin guanine dinucleotide)</name>
        <dbReference type="ChEBI" id="CHEBI:60539"/>
    </cofactor>
</comment>
<dbReference type="InterPro" id="IPR006657">
    <property type="entry name" value="MoPterin_dinucl-bd_dom"/>
</dbReference>
<dbReference type="Pfam" id="PF04879">
    <property type="entry name" value="Molybdop_Fe4S4"/>
    <property type="match status" value="1"/>
</dbReference>
<reference evidence="7 8" key="1">
    <citation type="submission" date="2019-10" db="EMBL/GenBank/DDBJ databases">
        <title>Bacillus from the desert of Cuatro Cinegas, Coahuila.</title>
        <authorList>
            <person name="Olmedo-Alvarez G."/>
            <person name="Saldana S."/>
            <person name="Barcelo D."/>
        </authorList>
    </citation>
    <scope>NUCLEOTIDE SEQUENCE [LARGE SCALE GENOMIC DNA]</scope>
    <source>
        <strain evidence="7 8">CH417_13T</strain>
    </source>
</reference>
<dbReference type="Gene3D" id="3.40.228.10">
    <property type="entry name" value="Dimethylsulfoxide Reductase, domain 2"/>
    <property type="match status" value="1"/>
</dbReference>
<dbReference type="SMART" id="SM00926">
    <property type="entry name" value="Molybdop_Fe4S4"/>
    <property type="match status" value="1"/>
</dbReference>
<dbReference type="Gene3D" id="2.20.25.90">
    <property type="entry name" value="ADC-like domains"/>
    <property type="match status" value="1"/>
</dbReference>
<evidence type="ECO:0000256" key="1">
    <source>
        <dbReference type="ARBA" id="ARBA00001942"/>
    </source>
</evidence>
<keyword evidence="5" id="KW-0411">Iron-sulfur</keyword>
<evidence type="ECO:0000256" key="4">
    <source>
        <dbReference type="ARBA" id="ARBA00023004"/>
    </source>
</evidence>
<dbReference type="Gene3D" id="2.40.40.20">
    <property type="match status" value="1"/>
</dbReference>
<evidence type="ECO:0000259" key="6">
    <source>
        <dbReference type="PROSITE" id="PS51669"/>
    </source>
</evidence>
<dbReference type="InterPro" id="IPR006655">
    <property type="entry name" value="Mopterin_OxRdtase_prok_CS"/>
</dbReference>
<dbReference type="GO" id="GO:0003954">
    <property type="term" value="F:NADH dehydrogenase activity"/>
    <property type="evidence" value="ECO:0007669"/>
    <property type="project" value="TreeGrafter"/>
</dbReference>
<dbReference type="InterPro" id="IPR009010">
    <property type="entry name" value="Asp_de-COase-like_dom_sf"/>
</dbReference>
<dbReference type="Proteomes" id="UP000475765">
    <property type="component" value="Unassembled WGS sequence"/>
</dbReference>
<dbReference type="AlphaFoldDB" id="A0A9W7QF28"/>
<gene>
    <name evidence="7" type="ORF">F8172_14880</name>
</gene>
<dbReference type="GO" id="GO:0043546">
    <property type="term" value="F:molybdopterin cofactor binding"/>
    <property type="evidence" value="ECO:0007669"/>
    <property type="project" value="InterPro"/>
</dbReference>
<dbReference type="InterPro" id="IPR050123">
    <property type="entry name" value="Prok_molybdopt-oxidoreductase"/>
</dbReference>
<evidence type="ECO:0000256" key="3">
    <source>
        <dbReference type="ARBA" id="ARBA00022723"/>
    </source>
</evidence>
<keyword evidence="2" id="KW-0004">4Fe-4S</keyword>
<keyword evidence="3" id="KW-0479">Metal-binding</keyword>
<dbReference type="GO" id="GO:0046872">
    <property type="term" value="F:metal ion binding"/>
    <property type="evidence" value="ECO:0007669"/>
    <property type="project" value="UniProtKB-KW"/>
</dbReference>